<dbReference type="Gene3D" id="1.10.530.10">
    <property type="match status" value="1"/>
</dbReference>
<name>A0A8T5GFK0_9ARCH</name>
<evidence type="ECO:0000313" key="3">
    <source>
        <dbReference type="Proteomes" id="UP000722459"/>
    </source>
</evidence>
<organism evidence="2 3">
    <name type="scientific">Candidatus Iainarchaeum sp</name>
    <dbReference type="NCBI Taxonomy" id="3101447"/>
    <lineage>
        <taxon>Archaea</taxon>
        <taxon>Candidatus Iainarchaeota</taxon>
        <taxon>Candidatus Iainarchaeia</taxon>
        <taxon>Candidatus Iainarchaeales</taxon>
        <taxon>Candidatus Iainarchaeaceae</taxon>
        <taxon>Candidatus Iainarchaeum</taxon>
    </lineage>
</organism>
<dbReference type="AlphaFoldDB" id="A0A8T5GFK0"/>
<proteinExistence type="predicted"/>
<dbReference type="Proteomes" id="UP000722459">
    <property type="component" value="Unassembled WGS sequence"/>
</dbReference>
<feature type="domain" description="Transglycosylase SLT" evidence="1">
    <location>
        <begin position="142"/>
        <end position="242"/>
    </location>
</feature>
<evidence type="ECO:0000313" key="2">
    <source>
        <dbReference type="EMBL" id="MBT4870755.1"/>
    </source>
</evidence>
<accession>A0A8T5GFK0</accession>
<sequence>MQRRKNYKKRAMVNFSIGVAIATGLFGLARRDAKIRSADIDAIKQRSVAEKQARKSQAARVRELAKWSQEMNEKSRAEFLAAMEVSPKTPNLLMKVNPEKLAPWLRESQISLREKYLRSPLLKSELERNKRVYGNWVKVYCKEFNFPEDVAKKVLQKESKWHPLAVSNAGAFGLMQMHWSLIGSEYTTRYRHNPFDPQKSIRLGIMRLSDLYKHFNGDMEKTLTAYNIRGGQERIDKAVKEMGNGWRDYQFSIKTNSYYKAVLKEKL</sequence>
<protein>
    <submittedName>
        <fullName evidence="2">Transglycosylase SLT domain-containing protein</fullName>
    </submittedName>
</protein>
<dbReference type="InterPro" id="IPR008258">
    <property type="entry name" value="Transglycosylase_SLT_dom_1"/>
</dbReference>
<reference evidence="2" key="1">
    <citation type="journal article" date="2021" name="ISME J.">
        <title>Mercury methylation by metabolically versatile and cosmopolitan marine bacteria.</title>
        <authorList>
            <person name="Lin H."/>
            <person name="Ascher D.B."/>
            <person name="Myung Y."/>
            <person name="Lamborg C.H."/>
            <person name="Hallam S.J."/>
            <person name="Gionfriddo C.M."/>
            <person name="Holt K.E."/>
            <person name="Moreau J.W."/>
        </authorList>
    </citation>
    <scope>NUCLEOTIDE SEQUENCE</scope>
    <source>
        <strain evidence="2">SI075_bin30</strain>
    </source>
</reference>
<gene>
    <name evidence="2" type="ORF">HON47_04225</name>
</gene>
<dbReference type="Pfam" id="PF01464">
    <property type="entry name" value="SLT"/>
    <property type="match status" value="1"/>
</dbReference>
<evidence type="ECO:0000259" key="1">
    <source>
        <dbReference type="Pfam" id="PF01464"/>
    </source>
</evidence>
<comment type="caution">
    <text evidence="2">The sequence shown here is derived from an EMBL/GenBank/DDBJ whole genome shotgun (WGS) entry which is preliminary data.</text>
</comment>
<dbReference type="SUPFAM" id="SSF53955">
    <property type="entry name" value="Lysozyme-like"/>
    <property type="match status" value="1"/>
</dbReference>
<dbReference type="PANTHER" id="PTHR37423:SF2">
    <property type="entry name" value="MEMBRANE-BOUND LYTIC MUREIN TRANSGLYCOSYLASE C"/>
    <property type="match status" value="1"/>
</dbReference>
<dbReference type="EMBL" id="JABJNZ010000057">
    <property type="protein sequence ID" value="MBT4870755.1"/>
    <property type="molecule type" value="Genomic_DNA"/>
</dbReference>
<dbReference type="PANTHER" id="PTHR37423">
    <property type="entry name" value="SOLUBLE LYTIC MUREIN TRANSGLYCOSYLASE-RELATED"/>
    <property type="match status" value="1"/>
</dbReference>
<dbReference type="InterPro" id="IPR023346">
    <property type="entry name" value="Lysozyme-like_dom_sf"/>
</dbReference>